<dbReference type="EMBL" id="LACB01000067">
    <property type="protein sequence ID" value="KAJ9490073.1"/>
    <property type="molecule type" value="Genomic_DNA"/>
</dbReference>
<proteinExistence type="predicted"/>
<keyword evidence="1" id="KW-0472">Membrane</keyword>
<dbReference type="AlphaFoldDB" id="A0AAI9TMV6"/>
<protein>
    <submittedName>
        <fullName evidence="2">Uncharacterized protein</fullName>
    </submittedName>
</protein>
<sequence>MALVSRGFLSFLLTSCPAFFAYFISTYYFLSIQIRLPILIHFIFSENQPSSLCWFAHDIQDNVVLQSFLDFACANAKPNPRSSRVK</sequence>
<evidence type="ECO:0000313" key="3">
    <source>
        <dbReference type="Proteomes" id="UP001227192"/>
    </source>
</evidence>
<keyword evidence="3" id="KW-1185">Reference proteome</keyword>
<reference evidence="2" key="2">
    <citation type="journal article" date="2016" name="Fungal Biol.">
        <title>Ochratoxin A production by Penicillium thymicola.</title>
        <authorList>
            <person name="Nguyen H.D.T."/>
            <person name="McMullin D.R."/>
            <person name="Ponomareva E."/>
            <person name="Riley R."/>
            <person name="Pomraning K.R."/>
            <person name="Baker S.E."/>
            <person name="Seifert K.A."/>
        </authorList>
    </citation>
    <scope>NUCLEOTIDE SEQUENCE</scope>
    <source>
        <strain evidence="2">DAOM 180753</strain>
    </source>
</reference>
<keyword evidence="1" id="KW-1133">Transmembrane helix</keyword>
<evidence type="ECO:0000256" key="1">
    <source>
        <dbReference type="SAM" id="Phobius"/>
    </source>
</evidence>
<reference evidence="2" key="1">
    <citation type="submission" date="2015-06" db="EMBL/GenBank/DDBJ databases">
        <authorList>
            <person name="Nguyen H."/>
        </authorList>
    </citation>
    <scope>NUCLEOTIDE SEQUENCE</scope>
    <source>
        <strain evidence="2">DAOM 180753</strain>
    </source>
</reference>
<evidence type="ECO:0000313" key="2">
    <source>
        <dbReference type="EMBL" id="KAJ9490073.1"/>
    </source>
</evidence>
<feature type="transmembrane region" description="Helical" evidence="1">
    <location>
        <begin position="6"/>
        <end position="30"/>
    </location>
</feature>
<accession>A0AAI9TMV6</accession>
<keyword evidence="1" id="KW-0812">Transmembrane</keyword>
<name>A0AAI9TMV6_PENTH</name>
<organism evidence="2 3">
    <name type="scientific">Penicillium thymicola</name>
    <dbReference type="NCBI Taxonomy" id="293382"/>
    <lineage>
        <taxon>Eukaryota</taxon>
        <taxon>Fungi</taxon>
        <taxon>Dikarya</taxon>
        <taxon>Ascomycota</taxon>
        <taxon>Pezizomycotina</taxon>
        <taxon>Eurotiomycetes</taxon>
        <taxon>Eurotiomycetidae</taxon>
        <taxon>Eurotiales</taxon>
        <taxon>Aspergillaceae</taxon>
        <taxon>Penicillium</taxon>
    </lineage>
</organism>
<dbReference type="Proteomes" id="UP001227192">
    <property type="component" value="Unassembled WGS sequence"/>
</dbReference>
<gene>
    <name evidence="2" type="ORF">VN97_g3222</name>
</gene>
<comment type="caution">
    <text evidence="2">The sequence shown here is derived from an EMBL/GenBank/DDBJ whole genome shotgun (WGS) entry which is preliminary data.</text>
</comment>